<dbReference type="AlphaFoldDB" id="A0A1Y1S301"/>
<keyword evidence="3" id="KW-1185">Reference proteome</keyword>
<gene>
    <name evidence="2" type="ORF">B4O97_00915</name>
</gene>
<dbReference type="EMBL" id="MWQY01000001">
    <property type="protein sequence ID" value="ORC38350.1"/>
    <property type="molecule type" value="Genomic_DNA"/>
</dbReference>
<feature type="transmembrane region" description="Helical" evidence="1">
    <location>
        <begin position="38"/>
        <end position="57"/>
    </location>
</feature>
<accession>A0A1Y1S301</accession>
<protein>
    <submittedName>
        <fullName evidence="2">Uncharacterized protein</fullName>
    </submittedName>
</protein>
<dbReference type="STRING" id="1963862.B4O97_00915"/>
<keyword evidence="1" id="KW-0472">Membrane</keyword>
<keyword evidence="1" id="KW-1133">Transmembrane helix</keyword>
<evidence type="ECO:0000256" key="1">
    <source>
        <dbReference type="SAM" id="Phobius"/>
    </source>
</evidence>
<evidence type="ECO:0000313" key="3">
    <source>
        <dbReference type="Proteomes" id="UP000192343"/>
    </source>
</evidence>
<dbReference type="RefSeq" id="WP_083047393.1">
    <property type="nucleotide sequence ID" value="NZ_MWQY01000001.1"/>
</dbReference>
<organism evidence="2 3">
    <name type="scientific">Marispirochaeta aestuarii</name>
    <dbReference type="NCBI Taxonomy" id="1963862"/>
    <lineage>
        <taxon>Bacteria</taxon>
        <taxon>Pseudomonadati</taxon>
        <taxon>Spirochaetota</taxon>
        <taxon>Spirochaetia</taxon>
        <taxon>Spirochaetales</taxon>
        <taxon>Spirochaetaceae</taxon>
        <taxon>Marispirochaeta</taxon>
    </lineage>
</organism>
<name>A0A1Y1S301_9SPIO</name>
<dbReference type="Proteomes" id="UP000192343">
    <property type="component" value="Unassembled WGS sequence"/>
</dbReference>
<evidence type="ECO:0000313" key="2">
    <source>
        <dbReference type="EMBL" id="ORC38350.1"/>
    </source>
</evidence>
<keyword evidence="1" id="KW-0812">Transmembrane</keyword>
<reference evidence="2 3" key="1">
    <citation type="submission" date="2017-03" db="EMBL/GenBank/DDBJ databases">
        <title>Draft Genome sequence of Marispirochaeta sp. strain JC444.</title>
        <authorList>
            <person name="Shivani Y."/>
            <person name="Subhash Y."/>
            <person name="Sasikala C."/>
            <person name="Ramana C."/>
        </authorList>
    </citation>
    <scope>NUCLEOTIDE SEQUENCE [LARGE SCALE GENOMIC DNA]</scope>
    <source>
        <strain evidence="2 3">JC444</strain>
    </source>
</reference>
<comment type="caution">
    <text evidence="2">The sequence shown here is derived from an EMBL/GenBank/DDBJ whole genome shotgun (WGS) entry which is preliminary data.</text>
</comment>
<proteinExistence type="predicted"/>
<dbReference type="OrthoDB" id="6394609at2"/>
<sequence>MASFDERTDLSAPAYSLTDSILGRVRGAARKERWGRTFLQIAWTAGPVTYLALQGGYYIGYGKSAPIQVFFYFAGYTVIAAVFALAVRFLYNMTRGSEKDADRLSLQRVFDLLPDRIIEVRDLQLSGLDPFGRKVLGAKYLLENPDAGAEAAATALMDLTGDKEIAAAMRDVEVYRRYGLMVRAQEKSTVLKEHLEQYRDFLASTSEEVSKLVWLRAAGMGPSRRLGRTRTRGFIGRVLAAAEADNLNLMSLVDVEEVCILVFEMICGRRYPYFKLRYYGDKAYTEAARRLSHTRREYRASVFVRNSRIRVLAERLYAASDEKKEGIRGEAKKGRKAIRRVLASFTQIRSARILQEMITEEMDRLVRNFNPEKSGKSEIRRMRTLVELYRQLRRSASRVEKNYQAFKGAWERYARVLEGRNSQVPVRLIKPGESGWGVGLHLRSIGLGPRETLPAARLIEERLEEFSLEHEESNIKANDQKELAVSLLQILERFIPLGETQVQRAIESTNSAYLTNLKRELSHAARESWGLSLVSGVASPVRESIHETLRGLIEFDRLQVREEDIPYLVERFSADPEYLKGLLFEGPGGWMPVFDLPEPPPVPPLPDYPSKAVRKSS</sequence>
<feature type="transmembrane region" description="Helical" evidence="1">
    <location>
        <begin position="69"/>
        <end position="91"/>
    </location>
</feature>